<dbReference type="EMBL" id="JBGFUD010016073">
    <property type="protein sequence ID" value="MFH4984242.1"/>
    <property type="molecule type" value="Genomic_DNA"/>
</dbReference>
<dbReference type="InterPro" id="IPR027417">
    <property type="entry name" value="P-loop_NTPase"/>
</dbReference>
<dbReference type="Gene3D" id="3.40.50.300">
    <property type="entry name" value="P-loop containing nucleotide triphosphate hydrolases"/>
    <property type="match status" value="1"/>
</dbReference>
<evidence type="ECO:0000259" key="8">
    <source>
        <dbReference type="PROSITE" id="PS51195"/>
    </source>
</evidence>
<dbReference type="InterPro" id="IPR014014">
    <property type="entry name" value="RNA_helicase_DEAD_Q_motif"/>
</dbReference>
<feature type="domain" description="DEAD-box RNA helicase Q" evidence="8">
    <location>
        <begin position="19"/>
        <end position="47"/>
    </location>
</feature>
<dbReference type="PANTHER" id="PTHR47959">
    <property type="entry name" value="ATP-DEPENDENT RNA HELICASE RHLE-RELATED"/>
    <property type="match status" value="1"/>
</dbReference>
<dbReference type="InterPro" id="IPR014001">
    <property type="entry name" value="Helicase_ATP-bd"/>
</dbReference>
<sequence>MEFTEVIDVERTDDVKASGSFSTMMLSSKLTEALTKLGYCAPSPVQREAIPVGLLGFDMLVQAKSGTGKTLVFALLALERLNLQLRSPQVMIVAPTREIANQISELLKKLALSFTRIGVFVGRQTTVGQDIEYIRKGVHIVVGTTGRLCHLLDKHILRPDNIRLFVLDEADKLMDETFHKDIK</sequence>
<dbReference type="PROSITE" id="PS00039">
    <property type="entry name" value="DEAD_ATP_HELICASE"/>
    <property type="match status" value="1"/>
</dbReference>
<evidence type="ECO:0000256" key="6">
    <source>
        <dbReference type="PROSITE-ProRule" id="PRU00552"/>
    </source>
</evidence>
<name>A0ABD6F3B6_9BILA</name>
<evidence type="ECO:0000256" key="2">
    <source>
        <dbReference type="ARBA" id="ARBA00022741"/>
    </source>
</evidence>
<evidence type="ECO:0000256" key="1">
    <source>
        <dbReference type="ARBA" id="ARBA00012552"/>
    </source>
</evidence>
<protein>
    <recommendedName>
        <fullName evidence="1">RNA helicase</fullName>
        <ecNumber evidence="1">3.6.4.13</ecNumber>
    </recommendedName>
</protein>
<dbReference type="GO" id="GO:0003724">
    <property type="term" value="F:RNA helicase activity"/>
    <property type="evidence" value="ECO:0007669"/>
    <property type="project" value="UniProtKB-EC"/>
</dbReference>
<dbReference type="PANTHER" id="PTHR47959:SF1">
    <property type="entry name" value="ATP-DEPENDENT RNA HELICASE DBPA"/>
    <property type="match status" value="1"/>
</dbReference>
<accession>A0ABD6F3B6</accession>
<feature type="short sequence motif" description="Q motif" evidence="6">
    <location>
        <begin position="19"/>
        <end position="47"/>
    </location>
</feature>
<comment type="caution">
    <text evidence="9">The sequence shown here is derived from an EMBL/GenBank/DDBJ whole genome shotgun (WGS) entry which is preliminary data.</text>
</comment>
<organism evidence="9 10">
    <name type="scientific">Gnathostoma spinigerum</name>
    <dbReference type="NCBI Taxonomy" id="75299"/>
    <lineage>
        <taxon>Eukaryota</taxon>
        <taxon>Metazoa</taxon>
        <taxon>Ecdysozoa</taxon>
        <taxon>Nematoda</taxon>
        <taxon>Chromadorea</taxon>
        <taxon>Rhabditida</taxon>
        <taxon>Spirurina</taxon>
        <taxon>Gnathostomatomorpha</taxon>
        <taxon>Gnathostomatoidea</taxon>
        <taxon>Gnathostomatidae</taxon>
        <taxon>Gnathostoma</taxon>
    </lineage>
</organism>
<evidence type="ECO:0000256" key="3">
    <source>
        <dbReference type="ARBA" id="ARBA00022801"/>
    </source>
</evidence>
<proteinExistence type="predicted"/>
<reference evidence="9 10" key="1">
    <citation type="submission" date="2024-08" db="EMBL/GenBank/DDBJ databases">
        <title>Gnathostoma spinigerum genome.</title>
        <authorList>
            <person name="Gonzalez-Bertolin B."/>
            <person name="Monzon S."/>
            <person name="Zaballos A."/>
            <person name="Jimenez P."/>
            <person name="Dekumyoy P."/>
            <person name="Varona S."/>
            <person name="Cuesta I."/>
            <person name="Sumanam S."/>
            <person name="Adisakwattana P."/>
            <person name="Gasser R.B."/>
            <person name="Hernandez-Gonzalez A."/>
            <person name="Young N.D."/>
            <person name="Perteguer M.J."/>
        </authorList>
    </citation>
    <scope>NUCLEOTIDE SEQUENCE [LARGE SCALE GENOMIC DNA]</scope>
    <source>
        <strain evidence="9">AL3</strain>
        <tissue evidence="9">Liver</tissue>
    </source>
</reference>
<evidence type="ECO:0000313" key="10">
    <source>
        <dbReference type="Proteomes" id="UP001608902"/>
    </source>
</evidence>
<dbReference type="GO" id="GO:0005524">
    <property type="term" value="F:ATP binding"/>
    <property type="evidence" value="ECO:0007669"/>
    <property type="project" value="UniProtKB-KW"/>
</dbReference>
<keyword evidence="2" id="KW-0547">Nucleotide-binding</keyword>
<dbReference type="PROSITE" id="PS51192">
    <property type="entry name" value="HELICASE_ATP_BIND_1"/>
    <property type="match status" value="1"/>
</dbReference>
<keyword evidence="10" id="KW-1185">Reference proteome</keyword>
<dbReference type="AlphaFoldDB" id="A0ABD6F3B6"/>
<dbReference type="Pfam" id="PF00270">
    <property type="entry name" value="DEAD"/>
    <property type="match status" value="1"/>
</dbReference>
<dbReference type="SUPFAM" id="SSF52540">
    <property type="entry name" value="P-loop containing nucleoside triphosphate hydrolases"/>
    <property type="match status" value="1"/>
</dbReference>
<evidence type="ECO:0000313" key="9">
    <source>
        <dbReference type="EMBL" id="MFH4984242.1"/>
    </source>
</evidence>
<dbReference type="PROSITE" id="PS51195">
    <property type="entry name" value="Q_MOTIF"/>
    <property type="match status" value="1"/>
</dbReference>
<gene>
    <name evidence="9" type="ORF">AB6A40_010951</name>
</gene>
<dbReference type="Proteomes" id="UP001608902">
    <property type="component" value="Unassembled WGS sequence"/>
</dbReference>
<feature type="domain" description="Helicase ATP-binding" evidence="7">
    <location>
        <begin position="50"/>
        <end position="183"/>
    </location>
</feature>
<keyword evidence="3" id="KW-0378">Hydrolase</keyword>
<evidence type="ECO:0000256" key="5">
    <source>
        <dbReference type="ARBA" id="ARBA00022840"/>
    </source>
</evidence>
<keyword evidence="5" id="KW-0067">ATP-binding</keyword>
<dbReference type="InterPro" id="IPR011545">
    <property type="entry name" value="DEAD/DEAH_box_helicase_dom"/>
</dbReference>
<dbReference type="InterPro" id="IPR050079">
    <property type="entry name" value="DEAD_box_RNA_helicase"/>
</dbReference>
<evidence type="ECO:0000256" key="4">
    <source>
        <dbReference type="ARBA" id="ARBA00022806"/>
    </source>
</evidence>
<dbReference type="GO" id="GO:0016787">
    <property type="term" value="F:hydrolase activity"/>
    <property type="evidence" value="ECO:0007669"/>
    <property type="project" value="UniProtKB-KW"/>
</dbReference>
<keyword evidence="4" id="KW-0347">Helicase</keyword>
<dbReference type="InterPro" id="IPR000629">
    <property type="entry name" value="RNA-helicase_DEAD-box_CS"/>
</dbReference>
<evidence type="ECO:0000259" key="7">
    <source>
        <dbReference type="PROSITE" id="PS51192"/>
    </source>
</evidence>
<dbReference type="EC" id="3.6.4.13" evidence="1"/>
<dbReference type="SMART" id="SM00487">
    <property type="entry name" value="DEXDc"/>
    <property type="match status" value="1"/>
</dbReference>